<name>A0ABV5BTT9_9LEPT</name>
<comment type="caution">
    <text evidence="2">The sequence shown here is derived from an EMBL/GenBank/DDBJ whole genome shotgun (WGS) entry which is preliminary data.</text>
</comment>
<dbReference type="EMBL" id="JBHILJ010000030">
    <property type="protein sequence ID" value="MFB5738733.1"/>
    <property type="molecule type" value="Genomic_DNA"/>
</dbReference>
<accession>A0ABV5BTT9</accession>
<dbReference type="InterPro" id="IPR055804">
    <property type="entry name" value="DUF7380"/>
</dbReference>
<proteinExistence type="predicted"/>
<feature type="non-terminal residue" evidence="2">
    <location>
        <position position="183"/>
    </location>
</feature>
<reference evidence="2 3" key="1">
    <citation type="submission" date="2024-09" db="EMBL/GenBank/DDBJ databases">
        <title>Taxonomic and Genotyping Characterization of Leptospira Strains isolated from Multiple Sources in Colombia highlights the importance of intermediate species.</title>
        <authorList>
            <person name="Torres Higuera L."/>
            <person name="Rojas Tapias D."/>
            <person name="Jimenez Velasquez S."/>
            <person name="Renjifo Ibanez C."/>
        </authorList>
    </citation>
    <scope>NUCLEOTIDE SEQUENCE [LARGE SCALE GENOMIC DNA]</scope>
    <source>
        <strain evidence="2 3">Lep080</strain>
    </source>
</reference>
<feature type="domain" description="DUF7380" evidence="1">
    <location>
        <begin position="31"/>
        <end position="155"/>
    </location>
</feature>
<evidence type="ECO:0000313" key="3">
    <source>
        <dbReference type="Proteomes" id="UP001580391"/>
    </source>
</evidence>
<evidence type="ECO:0000259" key="1">
    <source>
        <dbReference type="Pfam" id="PF24098"/>
    </source>
</evidence>
<dbReference type="Pfam" id="PF24098">
    <property type="entry name" value="DUF7380"/>
    <property type="match status" value="1"/>
</dbReference>
<gene>
    <name evidence="2" type="ORF">ACE5IX_19640</name>
</gene>
<sequence>MKILKTKIKEEDYTLEIECEKEFPEQINIQLFKLEKIISANGEPEKARLINLVGHLYSFYFNPENLVTPYFGLGDLTTNNEFLHLSSKETTILDSLLKVRILDILWTQKRDHKAAREAISLYLKQFSNEEVRFIDEPLLRAFQLSYFLNDKKQINEIIQKAKLYLVENIENNENYNIYRVFNV</sequence>
<dbReference type="RefSeq" id="WP_375517844.1">
    <property type="nucleotide sequence ID" value="NZ_JBHILJ010000030.1"/>
</dbReference>
<keyword evidence="3" id="KW-1185">Reference proteome</keyword>
<organism evidence="2 3">
    <name type="scientific">Leptospira wolffii</name>
    <dbReference type="NCBI Taxonomy" id="409998"/>
    <lineage>
        <taxon>Bacteria</taxon>
        <taxon>Pseudomonadati</taxon>
        <taxon>Spirochaetota</taxon>
        <taxon>Spirochaetia</taxon>
        <taxon>Leptospirales</taxon>
        <taxon>Leptospiraceae</taxon>
        <taxon>Leptospira</taxon>
    </lineage>
</organism>
<evidence type="ECO:0000313" key="2">
    <source>
        <dbReference type="EMBL" id="MFB5738733.1"/>
    </source>
</evidence>
<dbReference type="Proteomes" id="UP001580391">
    <property type="component" value="Unassembled WGS sequence"/>
</dbReference>
<protein>
    <recommendedName>
        <fullName evidence="1">DUF7380 domain-containing protein</fullName>
    </recommendedName>
</protein>